<feature type="compositionally biased region" description="Basic and acidic residues" evidence="1">
    <location>
        <begin position="289"/>
        <end position="300"/>
    </location>
</feature>
<dbReference type="SUPFAM" id="SSF56219">
    <property type="entry name" value="DNase I-like"/>
    <property type="match status" value="1"/>
</dbReference>
<dbReference type="PaxDb" id="4113-PGSC0003DMT400093953"/>
<reference evidence="3" key="2">
    <citation type="submission" date="2015-06" db="UniProtKB">
        <authorList>
            <consortium name="EnsemblPlants"/>
        </authorList>
    </citation>
    <scope>IDENTIFICATION</scope>
    <source>
        <strain evidence="3">DM1-3 516 R44</strain>
    </source>
</reference>
<dbReference type="PANTHER" id="PTHR33710:SF71">
    <property type="entry name" value="ENDONUCLEASE_EXONUCLEASE_PHOSPHATASE DOMAIN-CONTAINING PROTEIN"/>
    <property type="match status" value="1"/>
</dbReference>
<accession>M1DT24</accession>
<sequence>MKQRLVDSNVSFAEAVRSFKWSNSKGDGVNVRATLMKEKDQEIIRINDAPNTHNEVLQRSLVGSFEGRDMTVPTLSEVRGWTNKNWRQTHGLNTYEMTIFKSIGDFYGSWVETEEETQLRNHLKWARIRVEGDGSRIPKEVTILNAGISFSMQLWTELPARYVVGEESESPPIIQQFSRNYPVANRRTDGAASFKTRGVAVKDKGLGPTSNSNLMANLGRFSPLLNQGPKHNQHHKQPDLTDNTKKPKSLNDFSRERGMKGEKDLREIKDLASKFLQAFKNWEKEAKVEEDTMGQKEGDAKNVSNLETTRNQECSKTRKESEKIRTTNIMQEAEQNLQIQQIHEVDPVNIQFPSSQEIIETEASNWVNSHILELSNTYGVAFEGFEKETITLLMKIDERKSMLDNKGSVEAMAKQLWSCRWMKCGYLEAEGSCGGVLMMWDSRIWRGTLVEAGQFSITYEFVSTQNLYTWYLTGVYAPHTRDEKLLCWEEIAAVRTICDGPWVTCGDFNTVRVMAERRGCSRITNVMKDFSNWIEEMELHDPQLKGGNFTWFRGANHHSAARLDRFLYSREWEENFKNIRQTIMPRVTSDHSPIMLQCGDWWQNKSYFKFENWWLKVDGFKGLVDSWWSEFVVEGCPDYKLSMKLKLLKQKLK</sequence>
<dbReference type="GO" id="GO:0003824">
    <property type="term" value="F:catalytic activity"/>
    <property type="evidence" value="ECO:0007669"/>
    <property type="project" value="InterPro"/>
</dbReference>
<proteinExistence type="predicted"/>
<evidence type="ECO:0000259" key="2">
    <source>
        <dbReference type="Pfam" id="PF03372"/>
    </source>
</evidence>
<dbReference type="Gramene" id="PGSC0003DMT400093953">
    <property type="protein sequence ID" value="PGSC0003DMT400093953"/>
    <property type="gene ID" value="PGSC0003DMG400043524"/>
</dbReference>
<dbReference type="HOGENOM" id="CLU_420048_0_0_1"/>
<feature type="domain" description="Endonuclease/exonuclease/phosphatase" evidence="2">
    <location>
        <begin position="463"/>
        <end position="591"/>
    </location>
</feature>
<evidence type="ECO:0000313" key="4">
    <source>
        <dbReference type="Proteomes" id="UP000011115"/>
    </source>
</evidence>
<dbReference type="AlphaFoldDB" id="M1DT24"/>
<evidence type="ECO:0000313" key="3">
    <source>
        <dbReference type="EnsemblPlants" id="PGSC0003DMT400093953"/>
    </source>
</evidence>
<dbReference type="OMA" id="DAPNTHN"/>
<feature type="region of interest" description="Disordered" evidence="1">
    <location>
        <begin position="289"/>
        <end position="312"/>
    </location>
</feature>
<feature type="compositionally biased region" description="Polar residues" evidence="1">
    <location>
        <begin position="302"/>
        <end position="312"/>
    </location>
</feature>
<name>M1DT24_SOLTU</name>
<feature type="compositionally biased region" description="Basic and acidic residues" evidence="1">
    <location>
        <begin position="236"/>
        <end position="245"/>
    </location>
</feature>
<evidence type="ECO:0000256" key="1">
    <source>
        <dbReference type="SAM" id="MobiDB-lite"/>
    </source>
</evidence>
<keyword evidence="4" id="KW-1185">Reference proteome</keyword>
<dbReference type="InParanoid" id="M1DT24"/>
<dbReference type="Gene3D" id="3.60.10.10">
    <property type="entry name" value="Endonuclease/exonuclease/phosphatase"/>
    <property type="match status" value="1"/>
</dbReference>
<dbReference type="InterPro" id="IPR005135">
    <property type="entry name" value="Endo/exonuclease/phosphatase"/>
</dbReference>
<dbReference type="STRING" id="4113.M1DT24"/>
<dbReference type="EnsemblPlants" id="PGSC0003DMT400093953">
    <property type="protein sequence ID" value="PGSC0003DMT400093953"/>
    <property type="gene ID" value="PGSC0003DMG400043524"/>
</dbReference>
<dbReference type="InterPro" id="IPR036691">
    <property type="entry name" value="Endo/exonu/phosph_ase_sf"/>
</dbReference>
<feature type="region of interest" description="Disordered" evidence="1">
    <location>
        <begin position="221"/>
        <end position="261"/>
    </location>
</feature>
<dbReference type="Pfam" id="PF03372">
    <property type="entry name" value="Exo_endo_phos"/>
    <property type="match status" value="1"/>
</dbReference>
<dbReference type="eggNOG" id="KOG1075">
    <property type="taxonomic scope" value="Eukaryota"/>
</dbReference>
<dbReference type="Proteomes" id="UP000011115">
    <property type="component" value="Unassembled WGS sequence"/>
</dbReference>
<organism evidence="3 4">
    <name type="scientific">Solanum tuberosum</name>
    <name type="common">Potato</name>
    <dbReference type="NCBI Taxonomy" id="4113"/>
    <lineage>
        <taxon>Eukaryota</taxon>
        <taxon>Viridiplantae</taxon>
        <taxon>Streptophyta</taxon>
        <taxon>Embryophyta</taxon>
        <taxon>Tracheophyta</taxon>
        <taxon>Spermatophyta</taxon>
        <taxon>Magnoliopsida</taxon>
        <taxon>eudicotyledons</taxon>
        <taxon>Gunneridae</taxon>
        <taxon>Pentapetalae</taxon>
        <taxon>asterids</taxon>
        <taxon>lamiids</taxon>
        <taxon>Solanales</taxon>
        <taxon>Solanaceae</taxon>
        <taxon>Solanoideae</taxon>
        <taxon>Solaneae</taxon>
        <taxon>Solanum</taxon>
    </lineage>
</organism>
<protein>
    <recommendedName>
        <fullName evidence="2">Endonuclease/exonuclease/phosphatase domain-containing protein</fullName>
    </recommendedName>
</protein>
<reference evidence="4" key="1">
    <citation type="journal article" date="2011" name="Nature">
        <title>Genome sequence and analysis of the tuber crop potato.</title>
        <authorList>
            <consortium name="The Potato Genome Sequencing Consortium"/>
        </authorList>
    </citation>
    <scope>NUCLEOTIDE SEQUENCE [LARGE SCALE GENOMIC DNA]</scope>
    <source>
        <strain evidence="4">cv. DM1-3 516 R44</strain>
    </source>
</reference>
<dbReference type="PANTHER" id="PTHR33710">
    <property type="entry name" value="BNAC02G09200D PROTEIN"/>
    <property type="match status" value="1"/>
</dbReference>